<reference evidence="3" key="1">
    <citation type="submission" date="2021-04" db="EMBL/GenBank/DDBJ databases">
        <title>The genome sequence of Ideonella sp. 4Y11.</title>
        <authorList>
            <person name="Liu Y."/>
        </authorList>
    </citation>
    <scope>NUCLEOTIDE SEQUENCE</scope>
    <source>
        <strain evidence="3">4Y11</strain>
    </source>
</reference>
<feature type="signal peptide" evidence="1">
    <location>
        <begin position="1"/>
        <end position="22"/>
    </location>
</feature>
<feature type="domain" description="F5/8 type C" evidence="2">
    <location>
        <begin position="3"/>
        <end position="161"/>
    </location>
</feature>
<name>A0A940YQT7_9BURK</name>
<keyword evidence="1" id="KW-0732">Signal</keyword>
<dbReference type="Gene3D" id="2.60.120.260">
    <property type="entry name" value="Galactose-binding domain-like"/>
    <property type="match status" value="1"/>
</dbReference>
<keyword evidence="4" id="KW-1185">Reference proteome</keyword>
<evidence type="ECO:0000259" key="2">
    <source>
        <dbReference type="PROSITE" id="PS50022"/>
    </source>
</evidence>
<organism evidence="3 4">
    <name type="scientific">Ideonella aquatica</name>
    <dbReference type="NCBI Taxonomy" id="2824119"/>
    <lineage>
        <taxon>Bacteria</taxon>
        <taxon>Pseudomonadati</taxon>
        <taxon>Pseudomonadota</taxon>
        <taxon>Betaproteobacteria</taxon>
        <taxon>Burkholderiales</taxon>
        <taxon>Sphaerotilaceae</taxon>
        <taxon>Ideonella</taxon>
    </lineage>
</organism>
<feature type="chain" id="PRO_5037322343" evidence="1">
    <location>
        <begin position="23"/>
        <end position="162"/>
    </location>
</feature>
<dbReference type="AlphaFoldDB" id="A0A940YQT7"/>
<gene>
    <name evidence="3" type="ORF">KAK06_02210</name>
</gene>
<sequence>MRRLSTFVGLAAGLCLSLPAAAATVSCSAQVTGCSFAYDGDWPVQGQDWTTNTAWWTDAAAKVKIDLGEVVDMTGLTISVDNNDDYKVMASVDGQTWTRVLNIRAADGEIGFGMDTISTVKGDPDRVKGLGFQPGPVRYFRISARNGDGLYSMGELLVHTAP</sequence>
<dbReference type="PROSITE" id="PS50022">
    <property type="entry name" value="FA58C_3"/>
    <property type="match status" value="1"/>
</dbReference>
<protein>
    <submittedName>
        <fullName evidence="3">Discoidin domain-containing protein</fullName>
    </submittedName>
</protein>
<dbReference type="InterPro" id="IPR000421">
    <property type="entry name" value="FA58C"/>
</dbReference>
<evidence type="ECO:0000313" key="4">
    <source>
        <dbReference type="Proteomes" id="UP000678374"/>
    </source>
</evidence>
<dbReference type="SUPFAM" id="SSF49785">
    <property type="entry name" value="Galactose-binding domain-like"/>
    <property type="match status" value="1"/>
</dbReference>
<dbReference type="InterPro" id="IPR008979">
    <property type="entry name" value="Galactose-bd-like_sf"/>
</dbReference>
<comment type="caution">
    <text evidence="3">The sequence shown here is derived from an EMBL/GenBank/DDBJ whole genome shotgun (WGS) entry which is preliminary data.</text>
</comment>
<accession>A0A940YQT7</accession>
<evidence type="ECO:0000313" key="3">
    <source>
        <dbReference type="EMBL" id="MBQ0957760.1"/>
    </source>
</evidence>
<proteinExistence type="predicted"/>
<dbReference type="Proteomes" id="UP000678374">
    <property type="component" value="Unassembled WGS sequence"/>
</dbReference>
<dbReference type="EMBL" id="JAGQDE010000002">
    <property type="protein sequence ID" value="MBQ0957760.1"/>
    <property type="molecule type" value="Genomic_DNA"/>
</dbReference>
<dbReference type="RefSeq" id="WP_210800169.1">
    <property type="nucleotide sequence ID" value="NZ_JAGQDE010000002.1"/>
</dbReference>
<dbReference type="Pfam" id="PF00754">
    <property type="entry name" value="F5_F8_type_C"/>
    <property type="match status" value="1"/>
</dbReference>
<dbReference type="PROSITE" id="PS51257">
    <property type="entry name" value="PROKAR_LIPOPROTEIN"/>
    <property type="match status" value="1"/>
</dbReference>
<evidence type="ECO:0000256" key="1">
    <source>
        <dbReference type="SAM" id="SignalP"/>
    </source>
</evidence>